<name>A0ABX7I5X5_9BACT</name>
<dbReference type="PANTHER" id="PTHR41339:SF1">
    <property type="entry name" value="SECRETED PROTEIN"/>
    <property type="match status" value="1"/>
</dbReference>
<sequence>MNLLKHKHYLLLLMLLGVFAMVTSCKNDDEPTPAEPVLAITTLTPATGLPGTKVVITGTKFDATAANNKVKFNNVDATVTAATTTALEVTVPANATTGKVTVTVGSSTATSAQDFTISSRATQDVVGEITANTTWTKDKVYILKGFVYVNSGVTLTIQPGTIIKGAPKEQDPLASGQGGTLIIEAGAKISAAGTATEPIVFTSLKDAGSRSYGDWGGVVLIGKAPHNRPGATAPEGGIRGGKDKAGLGTAGIADDNSGTLQYVRIEFAGIALSNTANSEINGLTLYAVGSGTTIDHVQVSYSGDDSYEWFGGTVNAKYLVAYRGFDDDWDTDWGFTGKVQYALSLRDPEYSDQSGSNGFESDNFNGNGEPATGPNAGMPLTAPVFANVSNFVFGGTPNTNTNSGSGPYQSAMHLRRNTDISIYNTLLVGYPEGFRLDGANTLAHATAGTLDLKGIVLANVTTPVRGDRAATGVSDEQATAYFGAAARKNTIVTTLADLMLNANNFNLAGPSFLPQTGSPVLTGAVWEGKGADAFFTKETFRGAFGTTDWTQGWTNFDPQNTQYK</sequence>
<feature type="chain" id="PRO_5045619617" evidence="2">
    <location>
        <begin position="21"/>
        <end position="564"/>
    </location>
</feature>
<dbReference type="EMBL" id="CP056775">
    <property type="protein sequence ID" value="QRR01274.1"/>
    <property type="molecule type" value="Genomic_DNA"/>
</dbReference>
<feature type="region of interest" description="Disordered" evidence="1">
    <location>
        <begin position="352"/>
        <end position="373"/>
    </location>
</feature>
<dbReference type="InterPro" id="IPR014756">
    <property type="entry name" value="Ig_E-set"/>
</dbReference>
<accession>A0ABX7I5X5</accession>
<keyword evidence="5" id="KW-1185">Reference proteome</keyword>
<dbReference type="RefSeq" id="WP_204663422.1">
    <property type="nucleotide sequence ID" value="NZ_CP056775.1"/>
</dbReference>
<evidence type="ECO:0000313" key="4">
    <source>
        <dbReference type="EMBL" id="QRR01274.1"/>
    </source>
</evidence>
<dbReference type="InterPro" id="IPR013783">
    <property type="entry name" value="Ig-like_fold"/>
</dbReference>
<evidence type="ECO:0000256" key="1">
    <source>
        <dbReference type="SAM" id="MobiDB-lite"/>
    </source>
</evidence>
<keyword evidence="2" id="KW-0732">Signal</keyword>
<protein>
    <submittedName>
        <fullName evidence="4">IPT/TIG domain-containing protein</fullName>
    </submittedName>
</protein>
<feature type="compositionally biased region" description="Polar residues" evidence="1">
    <location>
        <begin position="352"/>
        <end position="366"/>
    </location>
</feature>
<dbReference type="Pfam" id="PF01833">
    <property type="entry name" value="TIG"/>
    <property type="match status" value="1"/>
</dbReference>
<feature type="domain" description="IPT/TIG" evidence="3">
    <location>
        <begin position="40"/>
        <end position="117"/>
    </location>
</feature>
<reference evidence="4 5" key="1">
    <citation type="submission" date="2020-06" db="EMBL/GenBank/DDBJ databases">
        <title>Dyadobacter sandarakinus sp. nov., isolated from the soil of the Arctic Yellow River Station.</title>
        <authorList>
            <person name="Zhang Y."/>
            <person name="Peng F."/>
        </authorList>
    </citation>
    <scope>NUCLEOTIDE SEQUENCE [LARGE SCALE GENOMIC DNA]</scope>
    <source>
        <strain evidence="4 5">Q3-56</strain>
    </source>
</reference>
<dbReference type="PANTHER" id="PTHR41339">
    <property type="entry name" value="LIPL48"/>
    <property type="match status" value="1"/>
</dbReference>
<evidence type="ECO:0000256" key="2">
    <source>
        <dbReference type="SAM" id="SignalP"/>
    </source>
</evidence>
<evidence type="ECO:0000259" key="3">
    <source>
        <dbReference type="Pfam" id="PF01833"/>
    </source>
</evidence>
<feature type="signal peptide" evidence="2">
    <location>
        <begin position="1"/>
        <end position="20"/>
    </location>
</feature>
<dbReference type="Proteomes" id="UP000612680">
    <property type="component" value="Chromosome"/>
</dbReference>
<dbReference type="InterPro" id="IPR002909">
    <property type="entry name" value="IPT_dom"/>
</dbReference>
<dbReference type="Gene3D" id="2.60.40.10">
    <property type="entry name" value="Immunoglobulins"/>
    <property type="match status" value="1"/>
</dbReference>
<gene>
    <name evidence="4" type="ORF">HWI92_10330</name>
</gene>
<evidence type="ECO:0000313" key="5">
    <source>
        <dbReference type="Proteomes" id="UP000612680"/>
    </source>
</evidence>
<dbReference type="SUPFAM" id="SSF81296">
    <property type="entry name" value="E set domains"/>
    <property type="match status" value="1"/>
</dbReference>
<organism evidence="4 5">
    <name type="scientific">Dyadobacter sandarakinus</name>
    <dbReference type="NCBI Taxonomy" id="2747268"/>
    <lineage>
        <taxon>Bacteria</taxon>
        <taxon>Pseudomonadati</taxon>
        <taxon>Bacteroidota</taxon>
        <taxon>Cytophagia</taxon>
        <taxon>Cytophagales</taxon>
        <taxon>Spirosomataceae</taxon>
        <taxon>Dyadobacter</taxon>
    </lineage>
</organism>
<dbReference type="PROSITE" id="PS51257">
    <property type="entry name" value="PROKAR_LIPOPROTEIN"/>
    <property type="match status" value="1"/>
</dbReference>
<proteinExistence type="predicted"/>